<evidence type="ECO:0000256" key="14">
    <source>
        <dbReference type="ARBA" id="ARBA00022723"/>
    </source>
</evidence>
<dbReference type="FunFam" id="2.10.25.10:FF:000437">
    <property type="entry name" value="Laminin subunit alpha 5"/>
    <property type="match status" value="1"/>
</dbReference>
<keyword evidence="31 35" id="KW-0424">Laminin EGF-like domain</keyword>
<keyword evidence="17 34" id="KW-0863">Zinc-finger</keyword>
<evidence type="ECO:0000256" key="33">
    <source>
        <dbReference type="PROSITE-ProRule" id="PRU00035"/>
    </source>
</evidence>
<dbReference type="SUPFAM" id="SSF144232">
    <property type="entry name" value="HIT/MYND zinc finger-like"/>
    <property type="match status" value="1"/>
</dbReference>
<dbReference type="SUPFAM" id="SSF47576">
    <property type="entry name" value="Calponin-homology domain, CH-domain"/>
    <property type="match status" value="1"/>
</dbReference>
<feature type="disulfide bond" evidence="35">
    <location>
        <begin position="3222"/>
        <end position="3234"/>
    </location>
</feature>
<evidence type="ECO:0000256" key="24">
    <source>
        <dbReference type="ARBA" id="ARBA00023054"/>
    </source>
</evidence>
<dbReference type="GO" id="GO:0007155">
    <property type="term" value="P:cell adhesion"/>
    <property type="evidence" value="ECO:0007669"/>
    <property type="project" value="UniProtKB-KW"/>
</dbReference>
<dbReference type="FunFam" id="2.10.25.10:FF:000084">
    <property type="entry name" value="Laminin subunit alpha 3"/>
    <property type="match status" value="1"/>
</dbReference>
<dbReference type="FunFam" id="2.10.25.10:FF:000188">
    <property type="entry name" value="Laminin subunit gamma 2"/>
    <property type="match status" value="1"/>
</dbReference>
<dbReference type="FunFam" id="1.20.920.10:FF:000005">
    <property type="entry name" value="protein kinase C-binding protein 1 isoform X2"/>
    <property type="match status" value="1"/>
</dbReference>
<dbReference type="InterPro" id="IPR001791">
    <property type="entry name" value="Laminin_G"/>
</dbReference>
<evidence type="ECO:0000256" key="26">
    <source>
        <dbReference type="ARBA" id="ARBA00023157"/>
    </source>
</evidence>
<feature type="domain" description="EB1 C-terminal" evidence="48">
    <location>
        <begin position="1304"/>
        <end position="1374"/>
    </location>
</feature>
<dbReference type="InterPro" id="IPR013320">
    <property type="entry name" value="ConA-like_dom_sf"/>
</dbReference>
<feature type="domain" description="Bromo" evidence="39">
    <location>
        <begin position="190"/>
        <end position="260"/>
    </location>
</feature>
<keyword evidence="14" id="KW-0479">Metal-binding</keyword>
<organism evidence="49 50">
    <name type="scientific">Labeo rohita</name>
    <name type="common">Indian major carp</name>
    <name type="synonym">Cyprinus rohita</name>
    <dbReference type="NCBI Taxonomy" id="84645"/>
    <lineage>
        <taxon>Eukaryota</taxon>
        <taxon>Metazoa</taxon>
        <taxon>Chordata</taxon>
        <taxon>Craniata</taxon>
        <taxon>Vertebrata</taxon>
        <taxon>Euteleostomi</taxon>
        <taxon>Actinopterygii</taxon>
        <taxon>Neopterygii</taxon>
        <taxon>Teleostei</taxon>
        <taxon>Ostariophysi</taxon>
        <taxon>Cypriniformes</taxon>
        <taxon>Cyprinidae</taxon>
        <taxon>Labeoninae</taxon>
        <taxon>Labeonini</taxon>
        <taxon>Labeo</taxon>
    </lineage>
</organism>
<evidence type="ECO:0000256" key="3">
    <source>
        <dbReference type="ARBA" id="ARBA00004300"/>
    </source>
</evidence>
<feature type="domain" description="Laminin EGF-like" evidence="43">
    <location>
        <begin position="2705"/>
        <end position="2755"/>
    </location>
</feature>
<dbReference type="InterPro" id="IPR056987">
    <property type="entry name" value="ZMYND8_CC"/>
</dbReference>
<dbReference type="GO" id="GO:0005576">
    <property type="term" value="C:extracellular region"/>
    <property type="evidence" value="ECO:0007669"/>
    <property type="project" value="UniProtKB-ARBA"/>
</dbReference>
<dbReference type="GO" id="GO:0005694">
    <property type="term" value="C:chromosome"/>
    <property type="evidence" value="ECO:0007669"/>
    <property type="project" value="UniProtKB-SubCell"/>
</dbReference>
<dbReference type="PROSITE" id="PS50014">
    <property type="entry name" value="BROMODOMAIN_2"/>
    <property type="match status" value="1"/>
</dbReference>
<dbReference type="InterPro" id="IPR001715">
    <property type="entry name" value="CH_dom"/>
</dbReference>
<keyword evidence="27" id="KW-0804">Transcription</keyword>
<evidence type="ECO:0000256" key="2">
    <source>
        <dbReference type="ARBA" id="ARBA00004286"/>
    </source>
</evidence>
<evidence type="ECO:0007829" key="51">
    <source>
        <dbReference type="PeptideAtlas" id="A0A498L1T3"/>
    </source>
</evidence>
<dbReference type="FunFam" id="2.60.120.260:FF:000022">
    <property type="entry name" value="Laminin subunit alpha 5"/>
    <property type="match status" value="1"/>
</dbReference>
<dbReference type="InterPro" id="IPR000313">
    <property type="entry name" value="PWWP_dom"/>
</dbReference>
<dbReference type="CDD" id="cd20160">
    <property type="entry name" value="PWWP_PRKCBP1"/>
    <property type="match status" value="1"/>
</dbReference>
<dbReference type="InterPro" id="IPR036133">
    <property type="entry name" value="EB1_C_sf"/>
</dbReference>
<feature type="disulfide bond" evidence="35">
    <location>
        <begin position="1851"/>
        <end position="1863"/>
    </location>
</feature>
<feature type="disulfide bond" evidence="35">
    <location>
        <begin position="1988"/>
        <end position="2000"/>
    </location>
</feature>
<comment type="caution">
    <text evidence="49">The sequence shown here is derived from an EMBL/GenBank/DDBJ whole genome shotgun (WGS) entry which is preliminary data.</text>
</comment>
<dbReference type="SMART" id="SM00297">
    <property type="entry name" value="BROMO"/>
    <property type="match status" value="1"/>
</dbReference>
<evidence type="ECO:0000256" key="28">
    <source>
        <dbReference type="ARBA" id="ARBA00023180"/>
    </source>
</evidence>
<dbReference type="PROSITE" id="PS01360">
    <property type="entry name" value="ZF_MYND_1"/>
    <property type="match status" value="1"/>
</dbReference>
<feature type="disulfide bond" evidence="35">
    <location>
        <begin position="1918"/>
        <end position="1927"/>
    </location>
</feature>
<feature type="region of interest" description="Disordered" evidence="38">
    <location>
        <begin position="1289"/>
        <end position="1309"/>
    </location>
</feature>
<dbReference type="Pfam" id="PF03271">
    <property type="entry name" value="EB1"/>
    <property type="match status" value="1"/>
</dbReference>
<feature type="region of interest" description="Disordered" evidence="38">
    <location>
        <begin position="545"/>
        <end position="909"/>
    </location>
</feature>
<evidence type="ECO:0000256" key="4">
    <source>
        <dbReference type="ARBA" id="ARBA00004302"/>
    </source>
</evidence>
<dbReference type="GO" id="GO:0045995">
    <property type="term" value="P:regulation of embryonic development"/>
    <property type="evidence" value="ECO:0007669"/>
    <property type="project" value="InterPro"/>
</dbReference>
<feature type="disulfide bond" evidence="35">
    <location>
        <begin position="1811"/>
        <end position="1820"/>
    </location>
</feature>
<dbReference type="SMART" id="SM00136">
    <property type="entry name" value="LamNT"/>
    <property type="match status" value="1"/>
</dbReference>
<feature type="domain" description="PHD-type" evidence="40">
    <location>
        <begin position="113"/>
        <end position="158"/>
    </location>
</feature>
<dbReference type="FunFam" id="2.10.25.10:FF:000074">
    <property type="entry name" value="Laminin subunit alpha"/>
    <property type="match status" value="1"/>
</dbReference>
<feature type="coiled-coil region" evidence="37">
    <location>
        <begin position="980"/>
        <end position="1022"/>
    </location>
</feature>
<dbReference type="SMART" id="SM00282">
    <property type="entry name" value="LamG"/>
    <property type="match status" value="5"/>
</dbReference>
<keyword evidence="11" id="KW-0272">Extracellular matrix</keyword>
<dbReference type="SMART" id="SM00181">
    <property type="entry name" value="EGF"/>
    <property type="match status" value="13"/>
</dbReference>
<dbReference type="PROSITE" id="PS50865">
    <property type="entry name" value="ZF_MYND_2"/>
    <property type="match status" value="1"/>
</dbReference>
<evidence type="ECO:0000256" key="27">
    <source>
        <dbReference type="ARBA" id="ARBA00023163"/>
    </source>
</evidence>
<comment type="subcellular location">
    <subcellularLocation>
        <location evidence="2">Chromosome</location>
    </subcellularLocation>
    <subcellularLocation>
        <location evidence="3">Cytoplasm</location>
        <location evidence="3">Cytoskeleton</location>
        <location evidence="3">Microtubule organizing center</location>
        <location evidence="3">Centrosome</location>
    </subcellularLocation>
    <subcellularLocation>
        <location evidence="5">Cytoplasm</location>
        <location evidence="5">Cytoskeleton</location>
        <location evidence="5">Spindle pole</location>
    </subcellularLocation>
    <subcellularLocation>
        <location evidence="1">Nucleus</location>
    </subcellularLocation>
    <subcellularLocation>
        <location evidence="4">Secreted</location>
        <location evidence="4">Extracellular space</location>
        <location evidence="4">Extracellular matrix</location>
        <location evidence="4">Basement membrane</location>
    </subcellularLocation>
</comment>
<keyword evidence="22" id="KW-0130">Cell adhesion</keyword>
<dbReference type="FunFam" id="1.20.5.1430:FF:000001">
    <property type="entry name" value="microtubule-associated protein RP/EB family member 1"/>
    <property type="match status" value="1"/>
</dbReference>
<evidence type="ECO:0000259" key="43">
    <source>
        <dbReference type="PROSITE" id="PS50027"/>
    </source>
</evidence>
<evidence type="ECO:0000256" key="21">
    <source>
        <dbReference type="ARBA" id="ARBA00022869"/>
    </source>
</evidence>
<evidence type="ECO:0000256" key="10">
    <source>
        <dbReference type="ARBA" id="ARBA00022525"/>
    </source>
</evidence>
<dbReference type="InterPro" id="IPR008211">
    <property type="entry name" value="Laminin_N"/>
</dbReference>
<dbReference type="GO" id="GO:0005634">
    <property type="term" value="C:nucleus"/>
    <property type="evidence" value="ECO:0007669"/>
    <property type="project" value="UniProtKB-SubCell"/>
</dbReference>
<evidence type="ECO:0000256" key="31">
    <source>
        <dbReference type="ARBA" id="ARBA00023292"/>
    </source>
</evidence>
<evidence type="ECO:0000256" key="16">
    <source>
        <dbReference type="ARBA" id="ARBA00022737"/>
    </source>
</evidence>
<evidence type="ECO:0000259" key="40">
    <source>
        <dbReference type="PROSITE" id="PS50016"/>
    </source>
</evidence>
<keyword evidence="28" id="KW-0325">Glycoprotein</keyword>
<feature type="region of interest" description="Disordered" evidence="38">
    <location>
        <begin position="446"/>
        <end position="525"/>
    </location>
</feature>
<dbReference type="PRINTS" id="PR00503">
    <property type="entry name" value="BROMODOMAIN"/>
</dbReference>
<dbReference type="Pfam" id="PF24973">
    <property type="entry name" value="EGF_LMN_ATRN"/>
    <property type="match status" value="1"/>
</dbReference>
<feature type="disulfide bond" evidence="35">
    <location>
        <begin position="3194"/>
        <end position="3203"/>
    </location>
</feature>
<dbReference type="Gene3D" id="1.20.5.1430">
    <property type="match status" value="1"/>
</dbReference>
<dbReference type="SUPFAM" id="SSF63748">
    <property type="entry name" value="Tudor/PWWP/MBT"/>
    <property type="match status" value="1"/>
</dbReference>
<feature type="compositionally biased region" description="Polar residues" evidence="38">
    <location>
        <begin position="497"/>
        <end position="507"/>
    </location>
</feature>
<dbReference type="InterPro" id="IPR000034">
    <property type="entry name" value="Laminin_IV"/>
</dbReference>
<dbReference type="InterPro" id="IPR010307">
    <property type="entry name" value="Laminin_dom_II"/>
</dbReference>
<dbReference type="Pfam" id="PF23460">
    <property type="entry name" value="ZMYND8_CC"/>
    <property type="match status" value="1"/>
</dbReference>
<keyword evidence="32" id="KW-0131">Cell cycle</keyword>
<feature type="domain" description="Laminin EGF-like" evidence="43">
    <location>
        <begin position="2989"/>
        <end position="3039"/>
    </location>
</feature>
<dbReference type="FunFam" id="1.10.418.10:FF:000007">
    <property type="entry name" value="Microtubule-associated protein, RP/EB family, member 2"/>
    <property type="match status" value="1"/>
</dbReference>
<keyword evidence="25 33" id="KW-0103">Bromodomain</keyword>
<keyword evidence="19" id="KW-0862">Zinc</keyword>
<evidence type="ECO:0000259" key="42">
    <source>
        <dbReference type="PROSITE" id="PS50025"/>
    </source>
</evidence>
<feature type="region of interest" description="Disordered" evidence="38">
    <location>
        <begin position="4445"/>
        <end position="4468"/>
    </location>
</feature>
<dbReference type="InterPro" id="IPR004953">
    <property type="entry name" value="EB1_C"/>
</dbReference>
<feature type="region of interest" description="Disordered" evidence="38">
    <location>
        <begin position="1075"/>
        <end position="1126"/>
    </location>
</feature>
<feature type="disulfide bond" evidence="35">
    <location>
        <begin position="2569"/>
        <end position="2586"/>
    </location>
</feature>
<dbReference type="GO" id="GO:0030334">
    <property type="term" value="P:regulation of cell migration"/>
    <property type="evidence" value="ECO:0007669"/>
    <property type="project" value="InterPro"/>
</dbReference>
<feature type="disulfide bond" evidence="35">
    <location>
        <begin position="1963"/>
        <end position="1972"/>
    </location>
</feature>
<dbReference type="GO" id="GO:0005102">
    <property type="term" value="F:signaling receptor binding"/>
    <property type="evidence" value="ECO:0007669"/>
    <property type="project" value="InterPro"/>
</dbReference>
<feature type="compositionally biased region" description="Polar residues" evidence="38">
    <location>
        <begin position="1094"/>
        <end position="1126"/>
    </location>
</feature>
<feature type="coiled-coil region" evidence="37">
    <location>
        <begin position="3355"/>
        <end position="3417"/>
    </location>
</feature>
<feature type="domain" description="Laminin G" evidence="42">
    <location>
        <begin position="4480"/>
        <end position="4639"/>
    </location>
</feature>
<dbReference type="InterPro" id="IPR009254">
    <property type="entry name" value="Laminin_aI"/>
</dbReference>
<feature type="disulfide bond" evidence="35">
    <location>
        <begin position="3158"/>
        <end position="3172"/>
    </location>
</feature>
<dbReference type="FunFam" id="2.10.25.10:FF:000051">
    <property type="entry name" value="Laminin subunit alpha 4"/>
    <property type="match status" value="1"/>
</dbReference>
<keyword evidence="23" id="KW-0805">Transcription regulation</keyword>
<dbReference type="CDD" id="cd00055">
    <property type="entry name" value="EGF_Lam"/>
    <property type="match status" value="18"/>
</dbReference>
<feature type="domain" description="Laminin EGF-like" evidence="43">
    <location>
        <begin position="1851"/>
        <end position="1897"/>
    </location>
</feature>
<comment type="similarity">
    <text evidence="6">Belongs to the MAPRE family.</text>
</comment>
<evidence type="ECO:0000256" key="15">
    <source>
        <dbReference type="ARBA" id="ARBA00022729"/>
    </source>
</evidence>
<feature type="domain" description="Laminin G" evidence="42">
    <location>
        <begin position="4083"/>
        <end position="4255"/>
    </location>
</feature>
<feature type="compositionally biased region" description="Basic residues" evidence="38">
    <location>
        <begin position="4450"/>
        <end position="4460"/>
    </location>
</feature>
<feature type="domain" description="Laminin EGF-like" evidence="43">
    <location>
        <begin position="1988"/>
        <end position="2056"/>
    </location>
</feature>
<dbReference type="PROSITE" id="PS01359">
    <property type="entry name" value="ZF_PHD_1"/>
    <property type="match status" value="1"/>
</dbReference>
<feature type="domain" description="Laminin EGF-like" evidence="43">
    <location>
        <begin position="2057"/>
        <end position="2109"/>
    </location>
</feature>
<keyword evidence="20" id="KW-0156">Chromatin regulator</keyword>
<feature type="domain" description="Laminin IV type A" evidence="46">
    <location>
        <begin position="2776"/>
        <end position="2955"/>
    </location>
</feature>
<dbReference type="CDD" id="cd15538">
    <property type="entry name" value="PHD_PRKCBP1"/>
    <property type="match status" value="1"/>
</dbReference>
<dbReference type="InterPro" id="IPR011011">
    <property type="entry name" value="Znf_FYVE_PHD"/>
</dbReference>
<dbReference type="FunFam" id="2.10.25.10:FF:000083">
    <property type="entry name" value="Laminin subunit alpha"/>
    <property type="match status" value="2"/>
</dbReference>
<dbReference type="GO" id="GO:0051010">
    <property type="term" value="F:microtubule plus-end binding"/>
    <property type="evidence" value="ECO:0007669"/>
    <property type="project" value="UniProtKB-ARBA"/>
</dbReference>
<feature type="compositionally biased region" description="Basic and acidic residues" evidence="38">
    <location>
        <begin position="657"/>
        <end position="693"/>
    </location>
</feature>
<evidence type="ECO:0000256" key="29">
    <source>
        <dbReference type="ARBA" id="ARBA00023212"/>
    </source>
</evidence>
<evidence type="ECO:0000256" key="38">
    <source>
        <dbReference type="SAM" id="MobiDB-lite"/>
    </source>
</evidence>
<feature type="compositionally biased region" description="Polar residues" evidence="38">
    <location>
        <begin position="885"/>
        <end position="894"/>
    </location>
</feature>
<feature type="domain" description="PWWP" evidence="44">
    <location>
        <begin position="302"/>
        <end position="352"/>
    </location>
</feature>
<dbReference type="Pfam" id="PF00053">
    <property type="entry name" value="EGF_laminin"/>
    <property type="match status" value="17"/>
</dbReference>
<dbReference type="Proteomes" id="UP000290572">
    <property type="component" value="Unassembled WGS sequence"/>
</dbReference>
<keyword evidence="30" id="KW-0539">Nucleus</keyword>
<dbReference type="Gene3D" id="1.20.920.10">
    <property type="entry name" value="Bromodomain-like"/>
    <property type="match status" value="1"/>
</dbReference>
<dbReference type="Pfam" id="PF00439">
    <property type="entry name" value="Bromodomain"/>
    <property type="match status" value="1"/>
</dbReference>
<keyword evidence="15" id="KW-0732">Signal</keyword>
<feature type="compositionally biased region" description="Polar residues" evidence="38">
    <location>
        <begin position="458"/>
        <end position="467"/>
    </location>
</feature>
<keyword evidence="12" id="KW-0132">Cell division</keyword>
<keyword evidence="50" id="KW-1185">Reference proteome</keyword>
<feature type="disulfide bond" evidence="35">
    <location>
        <begin position="1898"/>
        <end position="1910"/>
    </location>
</feature>
<dbReference type="InterPro" id="IPR036427">
    <property type="entry name" value="Bromodomain-like_sf"/>
</dbReference>
<dbReference type="PANTHER" id="PTHR46453:SF1">
    <property type="entry name" value="PROTEIN KINASE C BINDING PROTEIN 1, LIKE ISOFORM X1"/>
    <property type="match status" value="1"/>
</dbReference>
<feature type="domain" description="MYND-type" evidence="45">
    <location>
        <begin position="1033"/>
        <end position="1067"/>
    </location>
</feature>
<dbReference type="InterPro" id="IPR000742">
    <property type="entry name" value="EGF"/>
</dbReference>
<keyword evidence="18" id="KW-0498">Mitosis</keyword>
<evidence type="ECO:0000256" key="6">
    <source>
        <dbReference type="ARBA" id="ARBA00010729"/>
    </source>
</evidence>
<dbReference type="SMART" id="SM00281">
    <property type="entry name" value="LamB"/>
    <property type="match status" value="1"/>
</dbReference>
<feature type="coiled-coil region" evidence="37">
    <location>
        <begin position="3682"/>
        <end position="3792"/>
    </location>
</feature>
<dbReference type="FunFam" id="2.10.25.10:FF:000069">
    <property type="entry name" value="Laminin subunit alpha 1"/>
    <property type="match status" value="1"/>
</dbReference>
<dbReference type="Gene3D" id="2.10.25.10">
    <property type="entry name" value="Laminin"/>
    <property type="match status" value="16"/>
</dbReference>
<dbReference type="CDD" id="cd00014">
    <property type="entry name" value="CH_SF"/>
    <property type="match status" value="1"/>
</dbReference>
<evidence type="ECO:0000259" key="44">
    <source>
        <dbReference type="PROSITE" id="PS50812"/>
    </source>
</evidence>
<dbReference type="Pfam" id="PF00307">
    <property type="entry name" value="CH"/>
    <property type="match status" value="1"/>
</dbReference>
<evidence type="ECO:0000256" key="30">
    <source>
        <dbReference type="ARBA" id="ARBA00023242"/>
    </source>
</evidence>
<protein>
    <recommendedName>
        <fullName evidence="7">Microtubule-associated protein RP/EB family member 1</fullName>
    </recommendedName>
</protein>
<keyword evidence="16" id="KW-0677">Repeat</keyword>
<evidence type="ECO:0000256" key="35">
    <source>
        <dbReference type="PROSITE-ProRule" id="PRU00460"/>
    </source>
</evidence>
<dbReference type="SUPFAM" id="SSF140612">
    <property type="entry name" value="EB1 dimerisation domain-like"/>
    <property type="match status" value="1"/>
</dbReference>
<dbReference type="Pfam" id="PF06008">
    <property type="entry name" value="Laminin_I"/>
    <property type="match status" value="1"/>
</dbReference>
<dbReference type="STRING" id="84645.A0A498L1T3"/>
<feature type="compositionally biased region" description="Basic and acidic residues" evidence="38">
    <location>
        <begin position="703"/>
        <end position="717"/>
    </location>
</feature>
<dbReference type="Gene3D" id="2.170.300.10">
    <property type="entry name" value="Tie2 ligand-binding domain superfamily"/>
    <property type="match status" value="1"/>
</dbReference>
<evidence type="ECO:0000256" key="1">
    <source>
        <dbReference type="ARBA" id="ARBA00004123"/>
    </source>
</evidence>
<feature type="disulfide bond" evidence="35">
    <location>
        <begin position="2705"/>
        <end position="2717"/>
    </location>
</feature>
<comment type="caution">
    <text evidence="35">Lacks conserved residue(s) required for the propagation of feature annotation.</text>
</comment>
<feature type="disulfide bond" evidence="35">
    <location>
        <begin position="3243"/>
        <end position="3252"/>
    </location>
</feature>
<feature type="disulfide bond" evidence="35">
    <location>
        <begin position="1943"/>
        <end position="1955"/>
    </location>
</feature>
<dbReference type="InterPro" id="IPR002893">
    <property type="entry name" value="Znf_MYND"/>
</dbReference>
<dbReference type="EMBL" id="QBIY01013546">
    <property type="protein sequence ID" value="RXN02400.1"/>
    <property type="molecule type" value="Genomic_DNA"/>
</dbReference>
<dbReference type="FunFam" id="2.10.25.10:FF:000209">
    <property type="entry name" value="Laminin subunit alpha 5"/>
    <property type="match status" value="1"/>
</dbReference>
<dbReference type="InterPro" id="IPR001487">
    <property type="entry name" value="Bromodomain"/>
</dbReference>
<sequence>MHPQSLAVEEVKTESDAVDGMEVSVPPKAVPDLGSAEQALAVQKRKAPSPPHSSNGHSPSDTSPSPIKKKKKPGLVSNNKDQCELRHGPFYYVKQPALTTDPVDVVPQDGRNDFYCWVCHREGQVLCCELCPRVYHAKCLKLAAEPEGDWFCPECEKITVAECIETQSKAMTMLNLEQLSYLLKFALQKMKQPGTEPFQKPVSLEQHPDYAEYIFHPMDLCTLEKNIKKKMYGCTEAFLADVKWILHNCIIYNGGNHKLTATAKVIVKICEHEMNEIEVCPECYLSACQKRDNWFCEPCSQPHPLVWAKLKGFPFWPAKALRDKDGQVDARFFGQHDRAWVPINNCYLMSKEIPFSVKKTKSIFNSAMQEMEVYVENVRKKYGVFNYAPFRTPYTPNNQFQMLQDPNNPKKGTVKPEKQDKVKFNFDMTASPKMLLGKTVMSGGAGRRISVTDVPRSPMSTNSSVHTGSDLEQDERGARVSSSHYSGGEDSMDYTASPASLKTSNSPKPIIPTPVKQERSSGTGGILNLNLDRSKAEMDLKELSETVQQQQQQQGTSVLLTSPKKTTRSLDKTIESCKAQLGINEISDDCVEHSDTDDSDKSDSSDSEDMSEDEQKPKNTNHNNSVHKDSKKRPRPPSAQGQDQDAAPPTTGGTPGGDKKSTEPQTKEKSSGGVEKDSQEKSKPLQQTQKEKSQPGQDVRPAGSEHEVDSDSERELVIDLGEEPGGREKKKAKRETPLAPISTTKDQTGIKTDGKASASTSISASSSTDNTSSTINPGPKDATASAIKPPATAATASTAQATSTSAVQPVSTVPVASNVVKKQRPLLPKESAQPAQRPATWNPAGGKLHTSSQKVQRQQQQGETVPQIVAQSQAQPQSSANNSSTRYQTRQSVKVQHKDTSPVNMGSGTSTSGLAGDFLAPPASADVAADIAKYTTKMMDVIKGTMTEIYNDLSKSTTGNTIAEIRRLRIEIEKLQWLHQQELSEMKHNLELTMAEMRQSLEQEKERLVSEVKKQMEMEKQQAVDETKKKQWCANCKKEAIFYCCWNTSYCDYPCQQAHWPEHMKSCTQSATASQQETEAEASSEGAGKPVGQSPKTQPSPTGERTSPANRGPSPSTDNTKGSSSDMAVNVYSTSVTSDNLSRHDMLAWINESLQMNFTKIELLCSGAAYCQFMDMLFPGCIPLKKVKFGAKLEHEYIHNFKILQAAFKKMGVDKIIPVDKLVKGKFQDNFEFVQWFKKFFDANYDGKDYDPVEARQGQDTMPAPNPSMPALSKPKKIMNAAPQRAAVAKVTPKMAAPGSARRPGAGGDDERAELIQELNILKSTIQDMEKERDFYFGKLRNIELICQEKEGEGDPTLQRIVDILYATDVKMARGPSRGTSRALVLVFLSLLFIEALTAQELPINGVNGFSLHPPYFNLAEGTKITATATCGVDENELPIQDLYCKLVGGPVSGDPSQTIQGQYCDICTSEDTNRAHPINNAIDGTERWWQSPPLSRSVKYNEVNVTLDLGQLFHVAYVLIKFANSPRPDLWVLERSIDFGKTYQPWQFFASSKRDCIERFGQRTIERINHDDDIICTTEYSRIVPLENGEIVVSLVNGRPGAMNFSYSPVLREFTKATNIRLRFLRTNTLLGHLMGKALRDPTVTRRYYYSIKDISIGGRCVCNGHAEACNAQDPNDPYKLQCDCQHNTCGTSCDRCCPGFNQFPWKPATTYSANECEPCNCHRHSSECYYDPEINQRRASLNTQGEYRGGGVCIECQHHTTGINCERCIPGYYRSPDHPLDSPFACSECHCKSAFTDGTCEDLTGRCYCKPNYTGENCDTCAEGYEGFPECYQVYISGEARPAGEIINCECSAAGTEGNSCRPDPRTNTCVCKPEFTGEHCDTCAPGHFGLNCQHCGCSAVGTLPEICDVAGQCLCRSEFTGPRCDQCRSGFHSYPNCQVCTCDPRTSLDSSCTLSGQCNCRPNYSGPKCEQCASGYYAYPSCTPCQCSVEGSRFSTCDPVSVGTCNPAGSVHNDILPTVGSCQCRPNVEGVACDRCKPLYWNLSPDTVYGCSNCDCNTVGTLSEVAECTQSTGQCYCKPNVCSGTCNVCKDGYFNLQKDNYFGCQGCQCDIGGSVRQACDERYGRCRCRPNVEGPKCNQPRPDHYFPDLHHMKFEVEEGTTVDGRPVRFGYNPLEFENFSWRGYAQMSPIQPRVLVEVVVGFPDLFHVVLHYVNRGGVDVRGRVSVIEDGRHFLCGNCSEQSKQIVFAPTSEPTCLQYMYLALDEFPSISSNDANCSFLCRAVAVDDKKRVAIFTLSTEADIQLTTDRSSFFLHKVFLIPRAQFTMEYLKPRVHCISTHGHFSPDSGSCIPSRFQNPPQSLVLKEGQASSVPDSNQASILDPTLYGDRPTTSRPPTAADNSEHMLLDPNQNAVMFSTHVHALGRYVFILHYHQPLHPTYNIQVHINGGRIWQGHVNASFCPHGYGCRSVVMSENQIILDVTDHEVILTLRVQDTKTLWLDYVLVVPESSYSSSFLSEEPLDKSYDFISNCGQNSFYINPSTAPPFCRNSAVSLSAFFNNGAVPCGCHEVGAESDTCETFGGQCKCKPNVIGRDCSQCATGYYGFPNCRPCNCGTRLCEPVTGECICPPRTLQPDCVTCEPQTFGCHPLVGCEMCNCSRPGVASLDIGCDTNNGQCSCRNNIVGRQCDKCAPGFYGYPNCRPCDCSEAGTERDICDSITGRCLCKENVEGSRCDQCKLGTFHLDPTNAKGCTKCFCFGATDRCRSSDKRRSEIMDMAGWVLLRSDRQEVPVSTYLDQDLVEADLSDVPDVSQDLHWHAPDAYLGDKVSSYGGYLRYGLHTQTMRGDAFLIVETTRPDVILKGNQMTLVYMEREYSSAEDPHEGIVHLVEESFRHAQTGNSVSREELMMVLVALESLQIRALHSQSAQSVSLRAAVLEGADNLPSGSHANNVEICLCPGNYLGDSCQKCAPGYYRDTKGLFLGKCVPCNCNGHSDECLDGSGICVNCRHNTAGNHCEQCQGGFHGNNTVDGHAVSCSSCPCPLQVASNKVDFSAGYPSMPYSQIKGCLFDLVISFAIRCVERPSQMKCLCRPGYAGSKCERCAPGYYGNPMVIGSTCQPCNCNGNSDPNMLFSDCHPLTGECQSCMHNSAGPHCEICAPGFYGDAITAKNCTRCNCSPCGTAHCDPHTGQCHCKPGVVGAHCDRCENGAFGFDLCAGCRKCDCDAAAALVQPCDPVNGTCACQPGVNGPNCRQCAPGYWGYSPNGCKKCECRGGRCDPRTGECHCAAGLTGRQCDTCLNKYSIPVLHRADVHCQPCDSCVMVLLEDLDKVNERYQSIAHQLSSLNASSIAWAQLNRLNASMENIANAIRNYNSTLDKSRDQANMLEGELQIIDTDIAELEEKAAATQKKGDALEDNTNSTHSRAQDLLEFISFIMGDVQGIILQMNRTAQNETSLIDEKELAGKIAEVESMLRDMRFRGFDFQKKLAENELDQANKLVDRVINEIANQTLNNEAVAENIRNKLNQFSQQLMDLRDAMNEAVKNTANAVEANNINQKRMEELQNLVNNLLKNQKEVENQLQMAEDDVTQVNDLLSMLQDSKEDYERLAAQLDGARQPLAEKVQKYAPAANKIPLVEAAEKHAEMLDQLANNLSSLISGSNQDGFIQRALNASHAYTNIINSVLEAEAAAKKANEAATEALENIKDKDLPLQAAALKNQSNELIKEAEELNNNSQSLKPRVDSIQKKLQDAEKKKEKMLQDLKNIQNNLNTSREDIANDITAAKSAVEQANNTVANVSNALAPIQKQLEEWQKQYGDSNATSDEINKALSDANTSVAALSDTLPRLIKKLDRLHNSSFQPSNISDSIQRIRQLIEQARNAAKKVGVSMQFDGNSGVQVRTPSNVAALASYSSLHMYIKLPRTPTKPDIKPQFVFYLGNKDPTKDYMAMMLEGSKLRWYFNVGGETAYLLMPEDVKNDFFNKVILERTLQYGQMAMSTDSEETIIVKQNVEAKGEKGLLNLPAEETVFYVGSYPSTFTGCLELLSLNEELVSLYNFEQNLQMNTTTNIPCSRKRPSNTPEWVVNGVYFDGSGYVEVSLDSLKADSLFEQHVKITSQNGILLLFKRDDKYVCIAVQGGLLNVLHNLNGSLTSLIDPQQQSKIKISNAQPKFLDVIFQPKKNEMLVRLDRVKVYTLSSQELSFTGKYYLGGVPEDQMPESLKSVFAKRGSIKGCFKAVKAMRSFVQLKSMKSEGISYGCPDYLLVTREAHFTGEGYLGMKMDNVLDLSDNFYAGIGFRTDQQNGLMFYHRSQNDACQVMLDSGHVVVSTDKTEVRSQKTYNDDSSHYVAFYNSTKGFQVYIDDVLESGNETGRMAQISQALQPSDITYVGGLPVSDGPSNLTGCLTNFFMKRDPEKQTFQTVEDMTKTEEGHKYSFVCPSASVPLEILDTPRQKNPKNKPHGSSRSRMARESCQGEMSVPEVDAHHFSGSSHSHMRFDSLPQAFSKAPHISVGVRVNSSSGLIFHVTGGKGQRTLTLSVFDGHLMLMVNGGKRKTSIRSKKKYNDSLWHTVFVRVEADRASLTVDGIDTQNKRVTGGGKSVFGAPLYIGGLPSDHSAAMSPSHSVGVTPCYQQPLQPGVYFSSQGGYLTIDESLALGRDLEIHLEVRLVSDSGLLLHTGAKKTQQLSLYLNQGKVTVLVNSSNGEFSVSLVPEESLCDGGWHTIAIVKKSNVIQLHVDVASEHGVGPKHSRSNGGKETVYLGGVPDTITVPGVPSTVQSFHGCVRKAILNHRPVMLSKPLSVSGSVGTQGCPA</sequence>
<feature type="domain" description="Laminin EGF-like" evidence="43">
    <location>
        <begin position="2567"/>
        <end position="2612"/>
    </location>
</feature>
<dbReference type="GO" id="GO:0005874">
    <property type="term" value="C:microtubule"/>
    <property type="evidence" value="ECO:0007669"/>
    <property type="project" value="UniProtKB-KW"/>
</dbReference>
<evidence type="ECO:0000256" key="36">
    <source>
        <dbReference type="PROSITE-ProRule" id="PRU00576"/>
    </source>
</evidence>
<gene>
    <name evidence="49" type="ORF">ROHU_035031</name>
</gene>
<dbReference type="InterPro" id="IPR019787">
    <property type="entry name" value="Znf_PHD-finger"/>
</dbReference>
<feature type="disulfide bond" evidence="35">
    <location>
        <begin position="2588"/>
        <end position="2597"/>
    </location>
</feature>
<accession>A0A498L1T3</accession>
<dbReference type="SMART" id="SM00293">
    <property type="entry name" value="PWWP"/>
    <property type="match status" value="1"/>
</dbReference>
<evidence type="ECO:0000256" key="19">
    <source>
        <dbReference type="ARBA" id="ARBA00022833"/>
    </source>
</evidence>
<dbReference type="GO" id="GO:0005813">
    <property type="term" value="C:centrosome"/>
    <property type="evidence" value="ECO:0007669"/>
    <property type="project" value="UniProtKB-SubCell"/>
</dbReference>
<dbReference type="PROSITE" id="PS51117">
    <property type="entry name" value="LAMININ_NTER"/>
    <property type="match status" value="1"/>
</dbReference>
<dbReference type="InterPro" id="IPR021931">
    <property type="entry name" value="ZMYND8"/>
</dbReference>
<dbReference type="SMART" id="SM00180">
    <property type="entry name" value="EGF_Lam"/>
    <property type="match status" value="19"/>
</dbReference>
<evidence type="ECO:0000256" key="11">
    <source>
        <dbReference type="ARBA" id="ARBA00022530"/>
    </source>
</evidence>
<dbReference type="InterPro" id="IPR057053">
    <property type="entry name" value="MYND_ZMYND11_ZMYD8"/>
</dbReference>
<dbReference type="SUPFAM" id="SSF49899">
    <property type="entry name" value="Concanavalin A-like lectins/glucanases"/>
    <property type="match status" value="5"/>
</dbReference>
<dbReference type="GO" id="GO:0016477">
    <property type="term" value="P:cell migration"/>
    <property type="evidence" value="ECO:0007669"/>
    <property type="project" value="UniProtKB-ARBA"/>
</dbReference>
<dbReference type="InterPro" id="IPR036872">
    <property type="entry name" value="CH_dom_sf"/>
</dbReference>
<keyword evidence="8" id="KW-0158">Chromosome</keyword>
<evidence type="ECO:0000256" key="23">
    <source>
        <dbReference type="ARBA" id="ARBA00023015"/>
    </source>
</evidence>
<evidence type="ECO:0000259" key="48">
    <source>
        <dbReference type="PROSITE" id="PS51230"/>
    </source>
</evidence>
<dbReference type="FunFam" id="2.10.25.10:FF:000090">
    <property type="entry name" value="laminin subunit alpha"/>
    <property type="match status" value="1"/>
</dbReference>
<evidence type="ECO:0000259" key="41">
    <source>
        <dbReference type="PROSITE" id="PS50021"/>
    </source>
</evidence>
<evidence type="ECO:0000313" key="49">
    <source>
        <dbReference type="EMBL" id="RXN02400.1"/>
    </source>
</evidence>
<feature type="compositionally biased region" description="Low complexity" evidence="38">
    <location>
        <begin position="757"/>
        <end position="806"/>
    </location>
</feature>
<keyword evidence="21" id="KW-0084">Basement membrane</keyword>
<feature type="compositionally biased region" description="Polar residues" evidence="38">
    <location>
        <begin position="741"/>
        <end position="750"/>
    </location>
</feature>
<dbReference type="FunFam" id="2.10.25.10:FF:000011">
    <property type="entry name" value="Cadherin EGF LAG seven-pass G-type receptor"/>
    <property type="match status" value="1"/>
</dbReference>
<dbReference type="FunFam" id="2.10.25.10:FF:000034">
    <property type="entry name" value="Laminin subunit alpha 3"/>
    <property type="match status" value="2"/>
</dbReference>
<dbReference type="InterPro" id="IPR002049">
    <property type="entry name" value="LE_dom"/>
</dbReference>
<dbReference type="FunFam" id="6.10.140.2220:FF:000002">
    <property type="entry name" value="Protein kinase C-binding protein 1 isoform C"/>
    <property type="match status" value="1"/>
</dbReference>
<dbReference type="Gene3D" id="2.60.120.200">
    <property type="match status" value="5"/>
</dbReference>
<feature type="coiled-coil region" evidence="37">
    <location>
        <begin position="3485"/>
        <end position="3610"/>
    </location>
</feature>
<dbReference type="PRINTS" id="PR00011">
    <property type="entry name" value="EGFLAMININ"/>
</dbReference>
<evidence type="ECO:0000256" key="5">
    <source>
        <dbReference type="ARBA" id="ARBA00004647"/>
    </source>
</evidence>
<keyword evidence="9" id="KW-0963">Cytoplasm</keyword>
<dbReference type="PROSITE" id="PS50025">
    <property type="entry name" value="LAM_G_DOMAIN"/>
    <property type="match status" value="5"/>
</dbReference>
<keyword evidence="13 36" id="KW-0493">Microtubule</keyword>
<dbReference type="PROSITE" id="PS00022">
    <property type="entry name" value="EGF_1"/>
    <property type="match status" value="3"/>
</dbReference>
<feature type="domain" description="Laminin EGF-like" evidence="43">
    <location>
        <begin position="1898"/>
        <end position="1942"/>
    </location>
</feature>
<dbReference type="PROSITE" id="PS50027">
    <property type="entry name" value="EGF_LAM_2"/>
    <property type="match status" value="13"/>
</dbReference>
<feature type="disulfide bond" evidence="35">
    <location>
        <begin position="2680"/>
        <end position="2689"/>
    </location>
</feature>
<evidence type="ECO:0000256" key="20">
    <source>
        <dbReference type="ARBA" id="ARBA00022853"/>
    </source>
</evidence>
<dbReference type="FunFam" id="2.10.25.10:FF:000405">
    <property type="entry name" value="Laminin subunit alpha 5"/>
    <property type="match status" value="1"/>
</dbReference>
<dbReference type="FunFam" id="2.30.30.140:FF:000003">
    <property type="entry name" value="Protein kinase C-binding protein 1 isoform C"/>
    <property type="match status" value="1"/>
</dbReference>
<feature type="domain" description="Laminin G" evidence="42">
    <location>
        <begin position="4264"/>
        <end position="4434"/>
    </location>
</feature>
<proteinExistence type="evidence at protein level"/>
<feature type="domain" description="Laminin EGF-like" evidence="43">
    <location>
        <begin position="1943"/>
        <end position="1987"/>
    </location>
</feature>
<keyword evidence="51" id="KW-1267">Proteomics identification</keyword>
<keyword evidence="24 37" id="KW-0175">Coiled coil</keyword>
<feature type="disulfide bond" evidence="35">
    <location>
        <begin position="3146"/>
        <end position="3155"/>
    </location>
</feature>
<feature type="domain" description="Laminin EGF-like" evidence="43">
    <location>
        <begin position="1791"/>
        <end position="1835"/>
    </location>
</feature>
<dbReference type="PROSITE" id="PS51115">
    <property type="entry name" value="LAMININ_IVA"/>
    <property type="match status" value="1"/>
</dbReference>
<dbReference type="GO" id="GO:0051301">
    <property type="term" value="P:cell division"/>
    <property type="evidence" value="ECO:0007669"/>
    <property type="project" value="UniProtKB-KW"/>
</dbReference>
<feature type="domain" description="Laminin N-terminal" evidence="47">
    <location>
        <begin position="1408"/>
        <end position="1661"/>
    </location>
</feature>
<evidence type="ECO:0000256" key="25">
    <source>
        <dbReference type="ARBA" id="ARBA00023117"/>
    </source>
</evidence>
<evidence type="ECO:0000256" key="7">
    <source>
        <dbReference type="ARBA" id="ARBA00019567"/>
    </source>
</evidence>
<evidence type="ECO:0000259" key="46">
    <source>
        <dbReference type="PROSITE" id="PS51115"/>
    </source>
</evidence>
<feature type="disulfide bond" evidence="35">
    <location>
        <begin position="2027"/>
        <end position="2036"/>
    </location>
</feature>
<feature type="compositionally biased region" description="Low complexity" evidence="38">
    <location>
        <begin position="52"/>
        <end position="66"/>
    </location>
</feature>
<dbReference type="PANTHER" id="PTHR46453">
    <property type="entry name" value="PROTEIN KINASE C-BINDING PROTEIN 1"/>
    <property type="match status" value="1"/>
</dbReference>
<dbReference type="PROSITE" id="PS50021">
    <property type="entry name" value="CH"/>
    <property type="match status" value="1"/>
</dbReference>
<dbReference type="Pfam" id="PF00055">
    <property type="entry name" value="Laminin_N"/>
    <property type="match status" value="1"/>
</dbReference>
<evidence type="ECO:0000256" key="9">
    <source>
        <dbReference type="ARBA" id="ARBA00022490"/>
    </source>
</evidence>
<feature type="domain" description="Laminin EGF-like" evidence="43">
    <location>
        <begin position="2657"/>
        <end position="2704"/>
    </location>
</feature>
<dbReference type="FunFam" id="2.10.25.10:FF:000454">
    <property type="entry name" value="Laminin subunit alpha 1"/>
    <property type="match status" value="1"/>
</dbReference>
<dbReference type="GO" id="GO:0043256">
    <property type="term" value="C:laminin complex"/>
    <property type="evidence" value="ECO:0007669"/>
    <property type="project" value="UniProtKB-ARBA"/>
</dbReference>
<feature type="compositionally biased region" description="Low complexity" evidence="38">
    <location>
        <begin position="853"/>
        <end position="884"/>
    </location>
</feature>
<feature type="region of interest" description="Disordered" evidence="38">
    <location>
        <begin position="1"/>
        <end position="82"/>
    </location>
</feature>
<dbReference type="GO" id="GO:0003714">
    <property type="term" value="F:transcription corepressor activity"/>
    <property type="evidence" value="ECO:0007669"/>
    <property type="project" value="TreeGrafter"/>
</dbReference>
<dbReference type="InterPro" id="IPR001965">
    <property type="entry name" value="Znf_PHD"/>
</dbReference>
<dbReference type="SUPFAM" id="SSF57196">
    <property type="entry name" value="EGF/Laminin"/>
    <property type="match status" value="18"/>
</dbReference>
<evidence type="ECO:0000259" key="47">
    <source>
        <dbReference type="PROSITE" id="PS51117"/>
    </source>
</evidence>
<dbReference type="SMART" id="SM00249">
    <property type="entry name" value="PHD"/>
    <property type="match status" value="1"/>
</dbReference>
<dbReference type="InterPro" id="IPR037967">
    <property type="entry name" value="ZMYND8_Bromo_dom"/>
</dbReference>
<reference evidence="49 50" key="1">
    <citation type="submission" date="2018-03" db="EMBL/GenBank/DDBJ databases">
        <title>Draft genome sequence of Rohu Carp (Labeo rohita).</title>
        <authorList>
            <person name="Das P."/>
            <person name="Kushwaha B."/>
            <person name="Joshi C.G."/>
            <person name="Kumar D."/>
            <person name="Nagpure N.S."/>
            <person name="Sahoo L."/>
            <person name="Das S.P."/>
            <person name="Bit A."/>
            <person name="Patnaik S."/>
            <person name="Meher P.K."/>
            <person name="Jayasankar P."/>
            <person name="Koringa P.G."/>
            <person name="Patel N.V."/>
            <person name="Hinsu A.T."/>
            <person name="Kumar R."/>
            <person name="Pandey M."/>
            <person name="Agarwal S."/>
            <person name="Srivastava S."/>
            <person name="Singh M."/>
            <person name="Iquebal M.A."/>
            <person name="Jaiswal S."/>
            <person name="Angadi U.B."/>
            <person name="Kumar N."/>
            <person name="Raza M."/>
            <person name="Shah T.M."/>
            <person name="Rai A."/>
            <person name="Jena J.K."/>
        </authorList>
    </citation>
    <scope>NUCLEOTIDE SEQUENCE [LARGE SCALE GENOMIC DNA]</scope>
    <source>
        <strain evidence="49">DASCIFA01</strain>
        <tissue evidence="49">Testis</tissue>
    </source>
</reference>
<feature type="disulfide bond" evidence="35">
    <location>
        <begin position="2080"/>
        <end position="2089"/>
    </location>
</feature>
<dbReference type="Pfam" id="PF06009">
    <property type="entry name" value="Laminin_II"/>
    <property type="match status" value="1"/>
</dbReference>
<dbReference type="SUPFAM" id="SSF57903">
    <property type="entry name" value="FYVE/PHD zinc finger"/>
    <property type="match status" value="1"/>
</dbReference>
<feature type="domain" description="Laminin EGF-like" evidence="43">
    <location>
        <begin position="3222"/>
        <end position="3269"/>
    </location>
</feature>
<evidence type="ECO:0000259" key="39">
    <source>
        <dbReference type="PROSITE" id="PS50014"/>
    </source>
</evidence>
<dbReference type="Gene3D" id="1.10.287.950">
    <property type="entry name" value="Methyl-accepting chemotaxis protein"/>
    <property type="match status" value="1"/>
</dbReference>
<dbReference type="Pfam" id="PF24324">
    <property type="entry name" value="MYND_ZMYND11_ZMYD8"/>
    <property type="match status" value="1"/>
</dbReference>
<feature type="compositionally biased region" description="Basic and acidic residues" evidence="38">
    <location>
        <begin position="590"/>
        <end position="604"/>
    </location>
</feature>
<dbReference type="GO" id="GO:0030155">
    <property type="term" value="P:regulation of cell adhesion"/>
    <property type="evidence" value="ECO:0007669"/>
    <property type="project" value="InterPro"/>
</dbReference>
<feature type="compositionally biased region" description="Polar residues" evidence="38">
    <location>
        <begin position="555"/>
        <end position="564"/>
    </location>
</feature>
<dbReference type="PROSITE" id="PS50812">
    <property type="entry name" value="PWWP"/>
    <property type="match status" value="1"/>
</dbReference>
<feature type="compositionally biased region" description="Low complexity" evidence="38">
    <location>
        <begin position="1075"/>
        <end position="1085"/>
    </location>
</feature>
<dbReference type="InterPro" id="IPR056863">
    <property type="entry name" value="LMN_ATRN_NET-like_EGF"/>
</dbReference>
<dbReference type="GO" id="GO:0000922">
    <property type="term" value="C:spindle pole"/>
    <property type="evidence" value="ECO:0007669"/>
    <property type="project" value="UniProtKB-SubCell"/>
</dbReference>
<feature type="disulfide bond" evidence="35">
    <location>
        <begin position="1874"/>
        <end position="1883"/>
    </location>
</feature>
<dbReference type="GO" id="GO:0008270">
    <property type="term" value="F:zinc ion binding"/>
    <property type="evidence" value="ECO:0007669"/>
    <property type="project" value="UniProtKB-KW"/>
</dbReference>
<dbReference type="Pfam" id="PF02210">
    <property type="entry name" value="Laminin_G_2"/>
    <property type="match status" value="4"/>
</dbReference>
<evidence type="ECO:0000256" key="13">
    <source>
        <dbReference type="ARBA" id="ARBA00022701"/>
    </source>
</evidence>
<dbReference type="Pfam" id="PF00855">
    <property type="entry name" value="PWWP"/>
    <property type="match status" value="1"/>
</dbReference>
<dbReference type="Gene3D" id="2.60.120.260">
    <property type="entry name" value="Galactose-binding domain-like"/>
    <property type="match status" value="1"/>
</dbReference>
<evidence type="ECO:0000313" key="50">
    <source>
        <dbReference type="Proteomes" id="UP000290572"/>
    </source>
</evidence>
<evidence type="ECO:0000256" key="32">
    <source>
        <dbReference type="ARBA" id="ARBA00023306"/>
    </source>
</evidence>
<evidence type="ECO:0000256" key="22">
    <source>
        <dbReference type="ARBA" id="ARBA00022889"/>
    </source>
</evidence>
<dbReference type="CDD" id="cd00110">
    <property type="entry name" value="LamG"/>
    <property type="match status" value="5"/>
</dbReference>
<feature type="region of interest" description="Disordered" evidence="38">
    <location>
        <begin position="2374"/>
        <end position="2402"/>
    </location>
</feature>
<evidence type="ECO:0000256" key="37">
    <source>
        <dbReference type="SAM" id="Coils"/>
    </source>
</evidence>
<feature type="domain" description="Laminin G" evidence="42">
    <location>
        <begin position="4633"/>
        <end position="4807"/>
    </location>
</feature>
<keyword evidence="26 35" id="KW-1015">Disulfide bond</keyword>
<dbReference type="GO" id="GO:0005737">
    <property type="term" value="C:cytoplasm"/>
    <property type="evidence" value="ECO:0007669"/>
    <property type="project" value="TreeGrafter"/>
</dbReference>
<evidence type="ECO:0000256" key="18">
    <source>
        <dbReference type="ARBA" id="ARBA00022776"/>
    </source>
</evidence>
<feature type="disulfide bond" evidence="35">
    <location>
        <begin position="3008"/>
        <end position="3017"/>
    </location>
</feature>
<dbReference type="Pfam" id="PF00052">
    <property type="entry name" value="Laminin_B"/>
    <property type="match status" value="1"/>
</dbReference>
<feature type="disulfide bond" evidence="35">
    <location>
        <begin position="2567"/>
        <end position="2579"/>
    </location>
</feature>
<feature type="disulfide bond" evidence="35">
    <location>
        <begin position="2726"/>
        <end position="2735"/>
    </location>
</feature>
<feature type="disulfide bond" evidence="35">
    <location>
        <begin position="3224"/>
        <end position="3241"/>
    </location>
</feature>
<dbReference type="FunFam" id="2.60.120.200:FF:000271">
    <property type="entry name" value="Laminin alpha 5"/>
    <property type="match status" value="1"/>
</dbReference>
<feature type="domain" description="Laminin G" evidence="42">
    <location>
        <begin position="3886"/>
        <end position="4068"/>
    </location>
</feature>
<dbReference type="Pfam" id="PF12064">
    <property type="entry name" value="DUF3544"/>
    <property type="match status" value="1"/>
</dbReference>
<dbReference type="CDD" id="cd05508">
    <property type="entry name" value="Bromo_RACK7"/>
    <property type="match status" value="1"/>
</dbReference>
<dbReference type="InterPro" id="IPR019786">
    <property type="entry name" value="Zinc_finger_PHD-type_CS"/>
</dbReference>
<keyword evidence="10" id="KW-0964">Secreted</keyword>
<dbReference type="Gene3D" id="2.30.30.140">
    <property type="match status" value="1"/>
</dbReference>
<dbReference type="InterPro" id="IPR044075">
    <property type="entry name" value="PRKCBP1_PHD"/>
</dbReference>
<evidence type="ECO:0000259" key="45">
    <source>
        <dbReference type="PROSITE" id="PS50865"/>
    </source>
</evidence>
<feature type="domain" description="Laminin EGF-like" evidence="43">
    <location>
        <begin position="3121"/>
        <end position="3174"/>
    </location>
</feature>
<evidence type="ECO:0000256" key="34">
    <source>
        <dbReference type="PROSITE-ProRule" id="PRU00134"/>
    </source>
</evidence>
<keyword evidence="29" id="KW-0206">Cytoskeleton</keyword>
<feature type="domain" description="Calponin-homology (CH)" evidence="41">
    <location>
        <begin position="1140"/>
        <end position="1242"/>
    </location>
</feature>
<dbReference type="PROSITE" id="PS51230">
    <property type="entry name" value="EB1_C"/>
    <property type="match status" value="1"/>
</dbReference>
<name>A0A498L1T3_LABRO</name>
<dbReference type="PROSITE" id="PS01248">
    <property type="entry name" value="EGF_LAM_1"/>
    <property type="match status" value="6"/>
</dbReference>
<feature type="domain" description="Laminin EGF-like" evidence="43">
    <location>
        <begin position="3175"/>
        <end position="3221"/>
    </location>
</feature>
<dbReference type="GO" id="GO:0140006">
    <property type="term" value="F:histone H3 reader activity"/>
    <property type="evidence" value="ECO:0007669"/>
    <property type="project" value="UniProtKB-ARBA"/>
</dbReference>
<dbReference type="Gene3D" id="1.10.418.10">
    <property type="entry name" value="Calponin-like domain"/>
    <property type="match status" value="1"/>
</dbReference>
<evidence type="ECO:0000256" key="8">
    <source>
        <dbReference type="ARBA" id="ARBA00022454"/>
    </source>
</evidence>
<dbReference type="SUPFAM" id="SSF47370">
    <property type="entry name" value="Bromodomain"/>
    <property type="match status" value="1"/>
</dbReference>
<feature type="disulfide bond" evidence="35">
    <location>
        <begin position="2707"/>
        <end position="2724"/>
    </location>
</feature>
<evidence type="ECO:0000256" key="12">
    <source>
        <dbReference type="ARBA" id="ARBA00022618"/>
    </source>
</evidence>
<dbReference type="PROSITE" id="PS50016">
    <property type="entry name" value="ZF_PHD_2"/>
    <property type="match status" value="1"/>
</dbReference>
<evidence type="ECO:0000256" key="17">
    <source>
        <dbReference type="ARBA" id="ARBA00022771"/>
    </source>
</evidence>